<dbReference type="RefSeq" id="WP_058236493.1">
    <property type="nucleotide sequence ID" value="NZ_LT629792.1"/>
</dbReference>
<dbReference type="NCBIfam" id="TIGR00095">
    <property type="entry name" value="16S rRNA (guanine(966)-N(2))-methyltransferase RsmD"/>
    <property type="match status" value="1"/>
</dbReference>
<accession>A0ABY0V6T6</accession>
<dbReference type="Pfam" id="PF03602">
    <property type="entry name" value="Cons_hypoth95"/>
    <property type="match status" value="1"/>
</dbReference>
<proteinExistence type="predicted"/>
<reference evidence="3 4" key="1">
    <citation type="submission" date="2016-10" db="EMBL/GenBank/DDBJ databases">
        <authorList>
            <person name="Varghese N."/>
            <person name="Submissions S."/>
        </authorList>
    </citation>
    <scope>NUCLEOTIDE SEQUENCE [LARGE SCALE GENOMIC DNA]</scope>
    <source>
        <strain evidence="3 4">DSM 9169</strain>
    </source>
</reference>
<sequence>MTRIVAGEAKGRVLKVPARGTRPTSERVREALFSRLDAMNMCDGVAVLDLYAGSGALAFEALSRGAARADMVDSSRQAARAMSTNAAMMGYEDRTRIHTLDALAFVQSGRVSSPVDLVFVDPPYDLAQNALAAVLAGLAAHLSPDALVIVERSTRSQAPDLPDGLVCEDHRHWGETAAWFIGRADRVES</sequence>
<dbReference type="EMBL" id="LT629792">
    <property type="protein sequence ID" value="SDT91583.1"/>
    <property type="molecule type" value="Genomic_DNA"/>
</dbReference>
<evidence type="ECO:0000256" key="2">
    <source>
        <dbReference type="ARBA" id="ARBA00022679"/>
    </source>
</evidence>
<dbReference type="InterPro" id="IPR002052">
    <property type="entry name" value="DNA_methylase_N6_adenine_CS"/>
</dbReference>
<dbReference type="SUPFAM" id="SSF53335">
    <property type="entry name" value="S-adenosyl-L-methionine-dependent methyltransferases"/>
    <property type="match status" value="1"/>
</dbReference>
<dbReference type="InterPro" id="IPR029063">
    <property type="entry name" value="SAM-dependent_MTases_sf"/>
</dbReference>
<dbReference type="PANTHER" id="PTHR43542">
    <property type="entry name" value="METHYLTRANSFERASE"/>
    <property type="match status" value="1"/>
</dbReference>
<keyword evidence="4" id="KW-1185">Reference proteome</keyword>
<dbReference type="Proteomes" id="UP000198976">
    <property type="component" value="Chromosome I"/>
</dbReference>
<gene>
    <name evidence="3" type="ORF">SAMN04489714_0856</name>
</gene>
<dbReference type="CDD" id="cd02440">
    <property type="entry name" value="AdoMet_MTases"/>
    <property type="match status" value="1"/>
</dbReference>
<dbReference type="PANTHER" id="PTHR43542:SF1">
    <property type="entry name" value="METHYLTRANSFERASE"/>
    <property type="match status" value="1"/>
</dbReference>
<evidence type="ECO:0000313" key="3">
    <source>
        <dbReference type="EMBL" id="SDT91583.1"/>
    </source>
</evidence>
<dbReference type="PIRSF" id="PIRSF004553">
    <property type="entry name" value="CHP00095"/>
    <property type="match status" value="1"/>
</dbReference>
<evidence type="ECO:0000256" key="1">
    <source>
        <dbReference type="ARBA" id="ARBA00022603"/>
    </source>
</evidence>
<keyword evidence="1" id="KW-0489">Methyltransferase</keyword>
<dbReference type="PROSITE" id="PS00092">
    <property type="entry name" value="N6_MTASE"/>
    <property type="match status" value="1"/>
</dbReference>
<evidence type="ECO:0000313" key="4">
    <source>
        <dbReference type="Proteomes" id="UP000198976"/>
    </source>
</evidence>
<name>A0ABY0V6T6_9ACTO</name>
<dbReference type="InterPro" id="IPR004398">
    <property type="entry name" value="RNA_MeTrfase_RsmD"/>
</dbReference>
<dbReference type="Gene3D" id="3.40.50.150">
    <property type="entry name" value="Vaccinia Virus protein VP39"/>
    <property type="match status" value="1"/>
</dbReference>
<keyword evidence="2" id="KW-0808">Transferase</keyword>
<organism evidence="3 4">
    <name type="scientific">Schaalia radingae</name>
    <dbReference type="NCBI Taxonomy" id="131110"/>
    <lineage>
        <taxon>Bacteria</taxon>
        <taxon>Bacillati</taxon>
        <taxon>Actinomycetota</taxon>
        <taxon>Actinomycetes</taxon>
        <taxon>Actinomycetales</taxon>
        <taxon>Actinomycetaceae</taxon>
        <taxon>Schaalia</taxon>
    </lineage>
</organism>
<protein>
    <submittedName>
        <fullName evidence="3">16S rRNA (Guanine966-N2)-methyltransferase</fullName>
    </submittedName>
</protein>